<gene>
    <name evidence="1" type="ORF">HGA05_05055</name>
</gene>
<dbReference type="EMBL" id="JAAXPC010000002">
    <property type="protein sequence ID" value="NKY00935.1"/>
    <property type="molecule type" value="Genomic_DNA"/>
</dbReference>
<name>A0A846WGQ2_9ACTN</name>
<protein>
    <submittedName>
        <fullName evidence="1">Uncharacterized protein</fullName>
    </submittedName>
</protein>
<evidence type="ECO:0000313" key="2">
    <source>
        <dbReference type="Proteomes" id="UP000563898"/>
    </source>
</evidence>
<comment type="caution">
    <text evidence="1">The sequence shown here is derived from an EMBL/GenBank/DDBJ whole genome shotgun (WGS) entry which is preliminary data.</text>
</comment>
<organism evidence="1 2">
    <name type="scientific">Gordonia polyisoprenivorans</name>
    <dbReference type="NCBI Taxonomy" id="84595"/>
    <lineage>
        <taxon>Bacteria</taxon>
        <taxon>Bacillati</taxon>
        <taxon>Actinomycetota</taxon>
        <taxon>Actinomycetes</taxon>
        <taxon>Mycobacteriales</taxon>
        <taxon>Gordoniaceae</taxon>
        <taxon>Gordonia</taxon>
    </lineage>
</organism>
<proteinExistence type="predicted"/>
<dbReference type="Proteomes" id="UP000563898">
    <property type="component" value="Unassembled WGS sequence"/>
</dbReference>
<accession>A0A846WGQ2</accession>
<sequence>MSYLDAHEQVLTAAWTPARGVEITDSDLPDVWTQSLNRLGHDLHVRQYNGEIQRIDWVAKYDGIDGWVFLLSDVSVAGRGRQGLGMSGSGVRIDDDVETVLTTIADLVQDQVARAHVAWPWSDDGGFLAPHLVAHVATWCKGDTLVPIGSL</sequence>
<dbReference type="AlphaFoldDB" id="A0A846WGQ2"/>
<reference evidence="1 2" key="1">
    <citation type="submission" date="2020-04" db="EMBL/GenBank/DDBJ databases">
        <title>MicrobeNet Type strains.</title>
        <authorList>
            <person name="Nicholson A.C."/>
        </authorList>
    </citation>
    <scope>NUCLEOTIDE SEQUENCE [LARGE SCALE GENOMIC DNA]</scope>
    <source>
        <strain evidence="1 2">ATCC BAA-14</strain>
    </source>
</reference>
<evidence type="ECO:0000313" key="1">
    <source>
        <dbReference type="EMBL" id="NKY00935.1"/>
    </source>
</evidence>